<dbReference type="GO" id="GO:0006506">
    <property type="term" value="P:GPI anchor biosynthetic process"/>
    <property type="evidence" value="ECO:0007669"/>
    <property type="project" value="UniProtKB-KW"/>
</dbReference>
<reference evidence="11 12" key="1">
    <citation type="submission" date="2024-01" db="EMBL/GenBank/DDBJ databases">
        <title>The genomes of 5 underutilized Papilionoideae crops provide insights into root nodulation and disease resistanc.</title>
        <authorList>
            <person name="Jiang F."/>
        </authorList>
    </citation>
    <scope>NUCLEOTIDE SEQUENCE [LARGE SCALE GENOMIC DNA]</scope>
    <source>
        <strain evidence="11">LVBAO_FW01</strain>
        <tissue evidence="11">Leaves</tissue>
    </source>
</reference>
<dbReference type="InterPro" id="IPR040039">
    <property type="entry name" value="PIGX"/>
</dbReference>
<proteinExistence type="inferred from homology"/>
<accession>A0AAN9R7Q2</accession>
<evidence type="ECO:0000313" key="11">
    <source>
        <dbReference type="EMBL" id="KAK7360934.1"/>
    </source>
</evidence>
<keyword evidence="7 10" id="KW-1133">Transmembrane helix</keyword>
<evidence type="ECO:0000256" key="7">
    <source>
        <dbReference type="ARBA" id="ARBA00022989"/>
    </source>
</evidence>
<evidence type="ECO:0008006" key="13">
    <source>
        <dbReference type="Google" id="ProtNLM"/>
    </source>
</evidence>
<dbReference type="PANTHER" id="PTHR28650:SF1">
    <property type="entry name" value="PHOSPHATIDYLINOSITOL-GLYCAN BIOSYNTHESIS CLASS X PROTEIN"/>
    <property type="match status" value="1"/>
</dbReference>
<keyword evidence="8 10" id="KW-0472">Membrane</keyword>
<comment type="caution">
    <text evidence="11">The sequence shown here is derived from an EMBL/GenBank/DDBJ whole genome shotgun (WGS) entry which is preliminary data.</text>
</comment>
<evidence type="ECO:0000256" key="6">
    <source>
        <dbReference type="ARBA" id="ARBA00022824"/>
    </source>
</evidence>
<dbReference type="Pfam" id="PF08320">
    <property type="entry name" value="PIG-X"/>
    <property type="match status" value="1"/>
</dbReference>
<evidence type="ECO:0000256" key="1">
    <source>
        <dbReference type="ARBA" id="ARBA00004389"/>
    </source>
</evidence>
<keyword evidence="9" id="KW-0325">Glycoprotein</keyword>
<dbReference type="GO" id="GO:0005789">
    <property type="term" value="C:endoplasmic reticulum membrane"/>
    <property type="evidence" value="ECO:0007669"/>
    <property type="project" value="UniProtKB-SubCell"/>
</dbReference>
<feature type="transmembrane region" description="Helical" evidence="10">
    <location>
        <begin position="323"/>
        <end position="346"/>
    </location>
</feature>
<keyword evidence="6" id="KW-0256">Endoplasmic reticulum</keyword>
<name>A0AAN9R7Q2_CANGL</name>
<evidence type="ECO:0000313" key="12">
    <source>
        <dbReference type="Proteomes" id="UP001367508"/>
    </source>
</evidence>
<keyword evidence="12" id="KW-1185">Reference proteome</keyword>
<keyword evidence="4" id="KW-0337">GPI-anchor biosynthesis</keyword>
<dbReference type="InterPro" id="IPR013233">
    <property type="entry name" value="PIG-X/PBN1"/>
</dbReference>
<organism evidence="11 12">
    <name type="scientific">Canavalia gladiata</name>
    <name type="common">Sword bean</name>
    <name type="synonym">Dolichos gladiatus</name>
    <dbReference type="NCBI Taxonomy" id="3824"/>
    <lineage>
        <taxon>Eukaryota</taxon>
        <taxon>Viridiplantae</taxon>
        <taxon>Streptophyta</taxon>
        <taxon>Embryophyta</taxon>
        <taxon>Tracheophyta</taxon>
        <taxon>Spermatophyta</taxon>
        <taxon>Magnoliopsida</taxon>
        <taxon>eudicotyledons</taxon>
        <taxon>Gunneridae</taxon>
        <taxon>Pentapetalae</taxon>
        <taxon>rosids</taxon>
        <taxon>fabids</taxon>
        <taxon>Fabales</taxon>
        <taxon>Fabaceae</taxon>
        <taxon>Papilionoideae</taxon>
        <taxon>50 kb inversion clade</taxon>
        <taxon>NPAAA clade</taxon>
        <taxon>indigoferoid/millettioid clade</taxon>
        <taxon>Phaseoleae</taxon>
        <taxon>Canavalia</taxon>
    </lineage>
</organism>
<evidence type="ECO:0000256" key="3">
    <source>
        <dbReference type="ARBA" id="ARBA00010345"/>
    </source>
</evidence>
<gene>
    <name evidence="11" type="ORF">VNO77_02952</name>
</gene>
<evidence type="ECO:0000256" key="8">
    <source>
        <dbReference type="ARBA" id="ARBA00023136"/>
    </source>
</evidence>
<sequence length="358" mass="40688">MDANVYDQCQAVGISEIIAPARSRSEPDRRRRAHTLLLISGNSLFMATWRCISLFIYLLAWSSCIWSLGRCLLSVSSQVVGSPNANSNNRNAKALSFTKKFLMQSYYERYMNLRDSDFEDFMSQEVTSGFCELLPDNHNFGLRLSDLKRKLIGEGSHRSVSTLIKFQTQQSKYLSELLSYSCEFIIIERLPSGVFSDPFELQHLVQRGVFSDIAVFGDTNLELPSFLSNRSAVEIHYDVDPNILLEPTDINIELPLHARYQPLNESGYTTVEFGAPDMLVRCSMQEKMKHHNCFFKLENDDANLYDTRIVWRIPSGKKAHADLVSTVTFIAALLSTLVIVVASLYYSNSRLSKDLKQS</sequence>
<evidence type="ECO:0000256" key="4">
    <source>
        <dbReference type="ARBA" id="ARBA00022502"/>
    </source>
</evidence>
<evidence type="ECO:0000256" key="5">
    <source>
        <dbReference type="ARBA" id="ARBA00022692"/>
    </source>
</evidence>
<dbReference type="PANTHER" id="PTHR28650">
    <property type="entry name" value="PHOSPHATIDYLINOSITOL-GLYCAN BIOSYNTHESIS CLASS X PROTEIN"/>
    <property type="match status" value="1"/>
</dbReference>
<evidence type="ECO:0000256" key="9">
    <source>
        <dbReference type="ARBA" id="ARBA00023180"/>
    </source>
</evidence>
<dbReference type="SMART" id="SM00780">
    <property type="entry name" value="PIG-X"/>
    <property type="match status" value="1"/>
</dbReference>
<dbReference type="Proteomes" id="UP001367508">
    <property type="component" value="Unassembled WGS sequence"/>
</dbReference>
<comment type="similarity">
    <text evidence="3">Belongs to the PIGX family.</text>
</comment>
<keyword evidence="5 10" id="KW-0812">Transmembrane</keyword>
<dbReference type="AlphaFoldDB" id="A0AAN9R7Q2"/>
<evidence type="ECO:0000256" key="2">
    <source>
        <dbReference type="ARBA" id="ARBA00004687"/>
    </source>
</evidence>
<evidence type="ECO:0000256" key="10">
    <source>
        <dbReference type="SAM" id="Phobius"/>
    </source>
</evidence>
<dbReference type="EMBL" id="JAYMYQ010000001">
    <property type="protein sequence ID" value="KAK7360934.1"/>
    <property type="molecule type" value="Genomic_DNA"/>
</dbReference>
<feature type="transmembrane region" description="Helical" evidence="10">
    <location>
        <begin position="36"/>
        <end position="61"/>
    </location>
</feature>
<comment type="subcellular location">
    <subcellularLocation>
        <location evidence="1">Endoplasmic reticulum membrane</location>
        <topology evidence="1">Single-pass membrane protein</topology>
    </subcellularLocation>
</comment>
<comment type="pathway">
    <text evidence="2">Glycolipid biosynthesis; glycosylphosphatidylinositol-anchor biosynthesis.</text>
</comment>
<protein>
    <recommendedName>
        <fullName evidence="13">Phosphatidylinositol-glycan biosynthesis class X protein</fullName>
    </recommendedName>
</protein>